<protein>
    <submittedName>
        <fullName evidence="1">Arylsulfotransferase family protein</fullName>
    </submittedName>
</protein>
<organism evidence="1 2">
    <name type="scientific">Aquirufa echingensis</name>
    <dbReference type="NCBI Taxonomy" id="3096516"/>
    <lineage>
        <taxon>Bacteria</taxon>
        <taxon>Pseudomonadati</taxon>
        <taxon>Bacteroidota</taxon>
        <taxon>Cytophagia</taxon>
        <taxon>Cytophagales</taxon>
        <taxon>Flectobacillaceae</taxon>
        <taxon>Aquirufa</taxon>
    </lineage>
</organism>
<sequence length="416" mass="48308">MKRLLLLLIWILFVSNFLFAWAVWHIMAGGQRIEKSTADIIIKIAKVPSVFFHELIVYTGLGPSQLAIPNQIDQYRTKNMSGYLLISTLSSENQLAEIQLLDLEKKKVVQRWQPNFDDLELKNISKFNLRMTHPLLLKKDLITIADGILYRFDKNSMVKWKNDGNFHHSIELDAENSIWVCGTINRAVNGHSIHSTIWDDGIFKLNPDNGKTIFKKSIYDILIENNYQYILFNTGPNTQDLIHVNDIQPAFKTTKYWQKGDLLISMRNRSSVFLYRPSTNKIIWFKTGPWNFQHDCDFLNDTEIGVFGNDVTDFNGKSYLIHGHNNQYVYNFKSGKVSTPYTQMFKYGKIKTLTEGRSRILPDGQLFVEETNFGRILFGDSKGVKGTYVNRINDDYIGMLGWSRYYTKEEYKLSTQ</sequence>
<dbReference type="EMBL" id="JBBKYA010000005">
    <property type="protein sequence ID" value="MFD3276674.1"/>
    <property type="molecule type" value="Genomic_DNA"/>
</dbReference>
<comment type="caution">
    <text evidence="1">The sequence shown here is derived from an EMBL/GenBank/DDBJ whole genome shotgun (WGS) entry which is preliminary data.</text>
</comment>
<accession>A0ABW6D0H2</accession>
<dbReference type="Pfam" id="PF14269">
    <property type="entry name" value="Arylsulfotran_2"/>
    <property type="match status" value="1"/>
</dbReference>
<dbReference type="InterPro" id="IPR039535">
    <property type="entry name" value="ASST-like"/>
</dbReference>
<dbReference type="SUPFAM" id="SSF50998">
    <property type="entry name" value="Quinoprotein alcohol dehydrogenase-like"/>
    <property type="match status" value="1"/>
</dbReference>
<reference evidence="1 2" key="1">
    <citation type="submission" date="2024-03" db="EMBL/GenBank/DDBJ databases">
        <title>Aquirufa genome sequencing.</title>
        <authorList>
            <person name="Pitt A."/>
            <person name="Hahn M.W."/>
        </authorList>
    </citation>
    <scope>NUCLEOTIDE SEQUENCE [LARGE SCALE GENOMIC DNA]</scope>
    <source>
        <strain evidence="1 2">PLAD-142S6K</strain>
    </source>
</reference>
<keyword evidence="2" id="KW-1185">Reference proteome</keyword>
<dbReference type="RefSeq" id="WP_377977117.1">
    <property type="nucleotide sequence ID" value="NZ_JBBKYA010000005.1"/>
</dbReference>
<dbReference type="Proteomes" id="UP001598114">
    <property type="component" value="Unassembled WGS sequence"/>
</dbReference>
<gene>
    <name evidence="1" type="ORF">SKC38_10590</name>
</gene>
<proteinExistence type="predicted"/>
<dbReference type="InterPro" id="IPR011047">
    <property type="entry name" value="Quinoprotein_ADH-like_sf"/>
</dbReference>
<evidence type="ECO:0000313" key="1">
    <source>
        <dbReference type="EMBL" id="MFD3276674.1"/>
    </source>
</evidence>
<evidence type="ECO:0000313" key="2">
    <source>
        <dbReference type="Proteomes" id="UP001598114"/>
    </source>
</evidence>
<name>A0ABW6D0H2_9BACT</name>